<sequence>MAMCDECLEADNLDCKARPRRGYRSDRIDLDRVHYGEDRKYLSCTHCREEKKRCSLKKKTDRPPCKRCKKQKIGCHFYDVAPPEKENPAKNKKETEEEATGSEKPKDPKRTLLEEIAPETSIPGSDFFSPEDLAYMEADSSADESDAQDDEASENELIEDAEGHRGFLATIKTSFAHPMVFSINPPGHPKAVLDCDFCYIPVFGFVGHFEREVHAIQWSNGQGYTEFGNGHREEKDATTMCHECTFHRLQIMVCSDHVIRHIELHEDQLDYHAASEVLISVEGGTPQMQYELQRWCSLCFSLARHQCCSLQPFVGADDEGDGAVMMEGCGLRLCDRCAQELGQVYQNNLHDMVTALDKKAKPKQVETDDGEEAEEQGTIRADVGLLKLDGLLMKCVQGGADGGDVE</sequence>
<dbReference type="GeneID" id="28762226"/>
<dbReference type="SMART" id="SM00066">
    <property type="entry name" value="GAL4"/>
    <property type="match status" value="1"/>
</dbReference>
<evidence type="ECO:0000259" key="3">
    <source>
        <dbReference type="PROSITE" id="PS50048"/>
    </source>
</evidence>
<evidence type="ECO:0000313" key="5">
    <source>
        <dbReference type="Proteomes" id="UP000077069"/>
    </source>
</evidence>
<organism evidence="4 5">
    <name type="scientific">Paraphaeosphaeria sporulosa</name>
    <dbReference type="NCBI Taxonomy" id="1460663"/>
    <lineage>
        <taxon>Eukaryota</taxon>
        <taxon>Fungi</taxon>
        <taxon>Dikarya</taxon>
        <taxon>Ascomycota</taxon>
        <taxon>Pezizomycotina</taxon>
        <taxon>Dothideomycetes</taxon>
        <taxon>Pleosporomycetidae</taxon>
        <taxon>Pleosporales</taxon>
        <taxon>Massarineae</taxon>
        <taxon>Didymosphaeriaceae</taxon>
        <taxon>Paraphaeosphaeria</taxon>
    </lineage>
</organism>
<proteinExistence type="predicted"/>
<dbReference type="AlphaFoldDB" id="A0A177CEN0"/>
<evidence type="ECO:0000313" key="4">
    <source>
        <dbReference type="EMBL" id="OAG05227.1"/>
    </source>
</evidence>
<protein>
    <recommendedName>
        <fullName evidence="3">Zn(2)-C6 fungal-type domain-containing protein</fullName>
    </recommendedName>
</protein>
<dbReference type="SUPFAM" id="SSF57701">
    <property type="entry name" value="Zn2/Cys6 DNA-binding domain"/>
    <property type="match status" value="1"/>
</dbReference>
<dbReference type="OrthoDB" id="5303703at2759"/>
<feature type="region of interest" description="Disordered" evidence="2">
    <location>
        <begin position="79"/>
        <end position="128"/>
    </location>
</feature>
<dbReference type="EMBL" id="KV441553">
    <property type="protein sequence ID" value="OAG05227.1"/>
    <property type="molecule type" value="Genomic_DNA"/>
</dbReference>
<dbReference type="STRING" id="1460663.A0A177CEN0"/>
<dbReference type="InterPro" id="IPR001138">
    <property type="entry name" value="Zn2Cys6_DnaBD"/>
</dbReference>
<dbReference type="GO" id="GO:0000981">
    <property type="term" value="F:DNA-binding transcription factor activity, RNA polymerase II-specific"/>
    <property type="evidence" value="ECO:0007669"/>
    <property type="project" value="InterPro"/>
</dbReference>
<dbReference type="CDD" id="cd00067">
    <property type="entry name" value="GAL4"/>
    <property type="match status" value="1"/>
</dbReference>
<reference evidence="4 5" key="1">
    <citation type="submission" date="2016-05" db="EMBL/GenBank/DDBJ databases">
        <title>Comparative analysis of secretome profiles of manganese(II)-oxidizing ascomycete fungi.</title>
        <authorList>
            <consortium name="DOE Joint Genome Institute"/>
            <person name="Zeiner C.A."/>
            <person name="Purvine S.O."/>
            <person name="Zink E.M."/>
            <person name="Wu S."/>
            <person name="Pasa-Tolic L."/>
            <person name="Chaput D.L."/>
            <person name="Haridas S."/>
            <person name="Grigoriev I.V."/>
            <person name="Santelli C.M."/>
            <person name="Hansel C.M."/>
        </authorList>
    </citation>
    <scope>NUCLEOTIDE SEQUENCE [LARGE SCALE GENOMIC DNA]</scope>
    <source>
        <strain evidence="4 5">AP3s5-JAC2a</strain>
    </source>
</reference>
<feature type="domain" description="Zn(2)-C6 fungal-type" evidence="3">
    <location>
        <begin position="43"/>
        <end position="77"/>
    </location>
</feature>
<dbReference type="Gene3D" id="4.10.240.10">
    <property type="entry name" value="Zn(2)-C6 fungal-type DNA-binding domain"/>
    <property type="match status" value="1"/>
</dbReference>
<evidence type="ECO:0000256" key="1">
    <source>
        <dbReference type="ARBA" id="ARBA00023242"/>
    </source>
</evidence>
<feature type="compositionally biased region" description="Basic and acidic residues" evidence="2">
    <location>
        <begin position="82"/>
        <end position="113"/>
    </location>
</feature>
<dbReference type="Proteomes" id="UP000077069">
    <property type="component" value="Unassembled WGS sequence"/>
</dbReference>
<dbReference type="PROSITE" id="PS00463">
    <property type="entry name" value="ZN2_CY6_FUNGAL_1"/>
    <property type="match status" value="1"/>
</dbReference>
<evidence type="ECO:0000256" key="2">
    <source>
        <dbReference type="SAM" id="MobiDB-lite"/>
    </source>
</evidence>
<gene>
    <name evidence="4" type="ORF">CC84DRAFT_1165540</name>
</gene>
<keyword evidence="5" id="KW-1185">Reference proteome</keyword>
<dbReference type="InParanoid" id="A0A177CEN0"/>
<dbReference type="InterPro" id="IPR036864">
    <property type="entry name" value="Zn2-C6_fun-type_DNA-bd_sf"/>
</dbReference>
<name>A0A177CEN0_9PLEO</name>
<dbReference type="PROSITE" id="PS50048">
    <property type="entry name" value="ZN2_CY6_FUNGAL_2"/>
    <property type="match status" value="1"/>
</dbReference>
<keyword evidence="1" id="KW-0539">Nucleus</keyword>
<dbReference type="RefSeq" id="XP_018035592.1">
    <property type="nucleotide sequence ID" value="XM_018178740.1"/>
</dbReference>
<dbReference type="GO" id="GO:0008270">
    <property type="term" value="F:zinc ion binding"/>
    <property type="evidence" value="ECO:0007669"/>
    <property type="project" value="InterPro"/>
</dbReference>
<accession>A0A177CEN0</accession>